<evidence type="ECO:0000313" key="1">
    <source>
        <dbReference type="EMBL" id="KAJ7532089.1"/>
    </source>
</evidence>
<name>A0ACC2BRE8_DIPCM</name>
<gene>
    <name evidence="1" type="ORF">O6H91_14G071900</name>
</gene>
<organism evidence="1 2">
    <name type="scientific">Diphasiastrum complanatum</name>
    <name type="common">Issler's clubmoss</name>
    <name type="synonym">Lycopodium complanatum</name>
    <dbReference type="NCBI Taxonomy" id="34168"/>
    <lineage>
        <taxon>Eukaryota</taxon>
        <taxon>Viridiplantae</taxon>
        <taxon>Streptophyta</taxon>
        <taxon>Embryophyta</taxon>
        <taxon>Tracheophyta</taxon>
        <taxon>Lycopodiopsida</taxon>
        <taxon>Lycopodiales</taxon>
        <taxon>Lycopodiaceae</taxon>
        <taxon>Lycopodioideae</taxon>
        <taxon>Diphasiastrum</taxon>
    </lineage>
</organism>
<reference evidence="2" key="1">
    <citation type="journal article" date="2024" name="Proc. Natl. Acad. Sci. U.S.A.">
        <title>Extraordinary preservation of gene collinearity over three hundred million years revealed in homosporous lycophytes.</title>
        <authorList>
            <person name="Li C."/>
            <person name="Wickell D."/>
            <person name="Kuo L.Y."/>
            <person name="Chen X."/>
            <person name="Nie B."/>
            <person name="Liao X."/>
            <person name="Peng D."/>
            <person name="Ji J."/>
            <person name="Jenkins J."/>
            <person name="Williams M."/>
            <person name="Shu S."/>
            <person name="Plott C."/>
            <person name="Barry K."/>
            <person name="Rajasekar S."/>
            <person name="Grimwood J."/>
            <person name="Han X."/>
            <person name="Sun S."/>
            <person name="Hou Z."/>
            <person name="He W."/>
            <person name="Dai G."/>
            <person name="Sun C."/>
            <person name="Schmutz J."/>
            <person name="Leebens-Mack J.H."/>
            <person name="Li F.W."/>
            <person name="Wang L."/>
        </authorList>
    </citation>
    <scope>NUCLEOTIDE SEQUENCE [LARGE SCALE GENOMIC DNA]</scope>
    <source>
        <strain evidence="2">cv. PW_Plant_1</strain>
    </source>
</reference>
<protein>
    <submittedName>
        <fullName evidence="1">Uncharacterized protein</fullName>
    </submittedName>
</protein>
<dbReference type="Proteomes" id="UP001162992">
    <property type="component" value="Chromosome 14"/>
</dbReference>
<accession>A0ACC2BRE8</accession>
<keyword evidence="2" id="KW-1185">Reference proteome</keyword>
<evidence type="ECO:0000313" key="2">
    <source>
        <dbReference type="Proteomes" id="UP001162992"/>
    </source>
</evidence>
<comment type="caution">
    <text evidence="1">The sequence shown here is derived from an EMBL/GenBank/DDBJ whole genome shotgun (WGS) entry which is preliminary data.</text>
</comment>
<sequence>MKGFGHAPHIESKLFRVTSLHGEIGTLKIQIHSARKNGEKKDERRRLHVCGGQRYGGWCVCIYLGQRSCIHSGIMWNTSRAYFRGGRATKSVIWSSFQYNVCWGKLEEGAKAAALSLYI</sequence>
<proteinExistence type="predicted"/>
<dbReference type="EMBL" id="CM055105">
    <property type="protein sequence ID" value="KAJ7532089.1"/>
    <property type="molecule type" value="Genomic_DNA"/>
</dbReference>